<proteinExistence type="predicted"/>
<organism evidence="2 3">
    <name type="scientific">Candidatus Woesebacteria bacterium RIFCSPLOWO2_01_FULL_39_10b</name>
    <dbReference type="NCBI Taxonomy" id="1802517"/>
    <lineage>
        <taxon>Bacteria</taxon>
        <taxon>Candidatus Woeseibacteriota</taxon>
    </lineage>
</organism>
<dbReference type="GO" id="GO:0003824">
    <property type="term" value="F:catalytic activity"/>
    <property type="evidence" value="ECO:0007669"/>
    <property type="project" value="InterPro"/>
</dbReference>
<comment type="caution">
    <text evidence="2">The sequence shown here is derived from an EMBL/GenBank/DDBJ whole genome shotgun (WGS) entry which is preliminary data.</text>
</comment>
<reference evidence="2 3" key="1">
    <citation type="journal article" date="2016" name="Nat. Commun.">
        <title>Thousands of microbial genomes shed light on interconnected biogeochemical processes in an aquifer system.</title>
        <authorList>
            <person name="Anantharaman K."/>
            <person name="Brown C.T."/>
            <person name="Hug L.A."/>
            <person name="Sharon I."/>
            <person name="Castelle C.J."/>
            <person name="Probst A.J."/>
            <person name="Thomas B.C."/>
            <person name="Singh A."/>
            <person name="Wilkins M.J."/>
            <person name="Karaoz U."/>
            <person name="Brodie E.L."/>
            <person name="Williams K.H."/>
            <person name="Hubbard S.S."/>
            <person name="Banfield J.F."/>
        </authorList>
    </citation>
    <scope>NUCLEOTIDE SEQUENCE [LARGE SCALE GENOMIC DNA]</scope>
</reference>
<dbReference type="Pfam" id="PF03372">
    <property type="entry name" value="Exo_endo_phos"/>
    <property type="match status" value="1"/>
</dbReference>
<evidence type="ECO:0000259" key="1">
    <source>
        <dbReference type="Pfam" id="PF03372"/>
    </source>
</evidence>
<dbReference type="GO" id="GO:0016020">
    <property type="term" value="C:membrane"/>
    <property type="evidence" value="ECO:0007669"/>
    <property type="project" value="GOC"/>
</dbReference>
<dbReference type="PANTHER" id="PTHR14859:SF1">
    <property type="entry name" value="PGAP2-INTERACTING PROTEIN"/>
    <property type="match status" value="1"/>
</dbReference>
<dbReference type="InterPro" id="IPR051916">
    <property type="entry name" value="GPI-anchor_lipid_remodeler"/>
</dbReference>
<protein>
    <recommendedName>
        <fullName evidence="1">Endonuclease/exonuclease/phosphatase domain-containing protein</fullName>
    </recommendedName>
</protein>
<evidence type="ECO:0000313" key="2">
    <source>
        <dbReference type="EMBL" id="OGM60258.1"/>
    </source>
</evidence>
<feature type="domain" description="Endonuclease/exonuclease/phosphatase" evidence="1">
    <location>
        <begin position="4"/>
        <end position="262"/>
    </location>
</feature>
<dbReference type="SUPFAM" id="SSF56219">
    <property type="entry name" value="DNase I-like"/>
    <property type="match status" value="1"/>
</dbReference>
<sequence length="273" mass="30776">MKVASYNILSGGFSSYSFDLTTPDRLKLLIKAVGIIDADFIGLIDTFRWDNLYKNSQIASLFGYKKAYCINLNDSRLKKKGHNNGITVLTNLPVEHFETVNLGTRDAVRTTIRLNNEKVDIFSVYLDDLSEDVRIGQVQSLLKFVENDKPTIIMGDLNTLDTEDIVRAEPLINKFAASNPQLYKNMAPVLNEMRRGEVTKILKEFGLQDADKSGEPTAPSKLFPAKIEDAILRIDYAFHTNEIQTINFKVMKGGVFDQSSDHYPIAFQLSIKN</sequence>
<dbReference type="InterPro" id="IPR036691">
    <property type="entry name" value="Endo/exonu/phosph_ase_sf"/>
</dbReference>
<dbReference type="EMBL" id="MGHD01000006">
    <property type="protein sequence ID" value="OGM60258.1"/>
    <property type="molecule type" value="Genomic_DNA"/>
</dbReference>
<accession>A0A1F8BA64</accession>
<dbReference type="AlphaFoldDB" id="A0A1F8BA64"/>
<dbReference type="Proteomes" id="UP000176404">
    <property type="component" value="Unassembled WGS sequence"/>
</dbReference>
<dbReference type="Gene3D" id="3.60.10.10">
    <property type="entry name" value="Endonuclease/exonuclease/phosphatase"/>
    <property type="match status" value="1"/>
</dbReference>
<dbReference type="STRING" id="1802517.A2892_04775"/>
<dbReference type="GO" id="GO:0006506">
    <property type="term" value="P:GPI anchor biosynthetic process"/>
    <property type="evidence" value="ECO:0007669"/>
    <property type="project" value="TreeGrafter"/>
</dbReference>
<dbReference type="InterPro" id="IPR005135">
    <property type="entry name" value="Endo/exonuclease/phosphatase"/>
</dbReference>
<gene>
    <name evidence="2" type="ORF">A2892_04775</name>
</gene>
<evidence type="ECO:0000313" key="3">
    <source>
        <dbReference type="Proteomes" id="UP000176404"/>
    </source>
</evidence>
<dbReference type="PANTHER" id="PTHR14859">
    <property type="entry name" value="CALCOFLUOR WHITE HYPERSENSITIVE PROTEIN PRECURSOR"/>
    <property type="match status" value="1"/>
</dbReference>
<name>A0A1F8BA64_9BACT</name>